<keyword evidence="3" id="KW-1185">Reference proteome</keyword>
<gene>
    <name evidence="2" type="ORF">SNE40_010504</name>
</gene>
<reference evidence="2 3" key="1">
    <citation type="submission" date="2024-01" db="EMBL/GenBank/DDBJ databases">
        <title>The genome of the rayed Mediterranean limpet Patella caerulea (Linnaeus, 1758).</title>
        <authorList>
            <person name="Anh-Thu Weber A."/>
            <person name="Halstead-Nussloch G."/>
        </authorList>
    </citation>
    <scope>NUCLEOTIDE SEQUENCE [LARGE SCALE GENOMIC DNA]</scope>
    <source>
        <strain evidence="2">AATW-2023a</strain>
        <tissue evidence="2">Whole specimen</tissue>
    </source>
</reference>
<evidence type="ECO:0000259" key="1">
    <source>
        <dbReference type="PROSITE" id="PS50878"/>
    </source>
</evidence>
<protein>
    <recommendedName>
        <fullName evidence="1">Reverse transcriptase domain-containing protein</fullName>
    </recommendedName>
</protein>
<dbReference type="PROSITE" id="PS50878">
    <property type="entry name" value="RT_POL"/>
    <property type="match status" value="1"/>
</dbReference>
<dbReference type="Proteomes" id="UP001347796">
    <property type="component" value="Unassembled WGS sequence"/>
</dbReference>
<organism evidence="2 3">
    <name type="scientific">Patella caerulea</name>
    <name type="common">Rayed Mediterranean limpet</name>
    <dbReference type="NCBI Taxonomy" id="87958"/>
    <lineage>
        <taxon>Eukaryota</taxon>
        <taxon>Metazoa</taxon>
        <taxon>Spiralia</taxon>
        <taxon>Lophotrochozoa</taxon>
        <taxon>Mollusca</taxon>
        <taxon>Gastropoda</taxon>
        <taxon>Patellogastropoda</taxon>
        <taxon>Patelloidea</taxon>
        <taxon>Patellidae</taxon>
        <taxon>Patella</taxon>
    </lineage>
</organism>
<dbReference type="SUPFAM" id="SSF56672">
    <property type="entry name" value="DNA/RNA polymerases"/>
    <property type="match status" value="1"/>
</dbReference>
<name>A0AAN8JTK4_PATCE</name>
<dbReference type="InterPro" id="IPR043502">
    <property type="entry name" value="DNA/RNA_pol_sf"/>
</dbReference>
<dbReference type="PANTHER" id="PTHR33332">
    <property type="entry name" value="REVERSE TRANSCRIPTASE DOMAIN-CONTAINING PROTEIN"/>
    <property type="match status" value="1"/>
</dbReference>
<sequence length="393" mass="44682">MEEVFEIDRRLYRSVRNNANKLIEKTKSDHYISLINDNKKSRKPLFSTLNNLLGKPQDVVHPRGPDLEVANNFSNYFIDKISKIRSELSPTESNEPQDEPFYGNKFHLFRNLTELELKKIILSSKPSSCVLDKIPTRFMILILNYLLPLLTAIINSSLGCGVVPECLKHAVIKPLLKKPSINPEVLKNYRPVSNLPFLSKILEKVVKIQLLKHLETNKLIYKYQSAYRSSHSTKTDLNHVLNTNRSGVDDGNVAMLVLLDLSAAFDALDHKKILDRLELVYGLSSTVLGWFSSYLIVLVRKSFSKSASLYCCVPQGSVHGPILFCTFTKPLGNLLRRHDKPHITFTQMIPRSSTFLNQTMSVKPNLLLPHGSLYQTCEILDGHQHVKTKFGQD</sequence>
<accession>A0AAN8JTK4</accession>
<dbReference type="InterPro" id="IPR000477">
    <property type="entry name" value="RT_dom"/>
</dbReference>
<dbReference type="EMBL" id="JAZGQO010000007">
    <property type="protein sequence ID" value="KAK6182932.1"/>
    <property type="molecule type" value="Genomic_DNA"/>
</dbReference>
<dbReference type="AlphaFoldDB" id="A0AAN8JTK4"/>
<dbReference type="Pfam" id="PF00078">
    <property type="entry name" value="RVT_1"/>
    <property type="match status" value="1"/>
</dbReference>
<feature type="domain" description="Reverse transcriptase" evidence="1">
    <location>
        <begin position="156"/>
        <end position="393"/>
    </location>
</feature>
<evidence type="ECO:0000313" key="2">
    <source>
        <dbReference type="EMBL" id="KAK6182932.1"/>
    </source>
</evidence>
<comment type="caution">
    <text evidence="2">The sequence shown here is derived from an EMBL/GenBank/DDBJ whole genome shotgun (WGS) entry which is preliminary data.</text>
</comment>
<evidence type="ECO:0000313" key="3">
    <source>
        <dbReference type="Proteomes" id="UP001347796"/>
    </source>
</evidence>
<proteinExistence type="predicted"/>